<dbReference type="InterPro" id="IPR036291">
    <property type="entry name" value="NAD(P)-bd_dom_sf"/>
</dbReference>
<comment type="pathway">
    <text evidence="2">Lipid metabolism; sphingolipid metabolism.</text>
</comment>
<dbReference type="PRINTS" id="PR00081">
    <property type="entry name" value="GDHRDH"/>
</dbReference>
<comment type="pathway">
    <text evidence="3">Sphingolipid metabolism.</text>
</comment>
<proteinExistence type="inferred from homology"/>
<evidence type="ECO:0000256" key="2">
    <source>
        <dbReference type="ARBA" id="ARBA00004760"/>
    </source>
</evidence>
<organism evidence="14 15">
    <name type="scientific">Nocardioides simplex</name>
    <name type="common">Arthrobacter simplex</name>
    <dbReference type="NCBI Taxonomy" id="2045"/>
    <lineage>
        <taxon>Bacteria</taxon>
        <taxon>Bacillati</taxon>
        <taxon>Actinomycetota</taxon>
        <taxon>Actinomycetes</taxon>
        <taxon>Propionibacteriales</taxon>
        <taxon>Nocardioidaceae</taxon>
        <taxon>Pimelobacter</taxon>
    </lineage>
</organism>
<dbReference type="InterPro" id="IPR002347">
    <property type="entry name" value="SDR_fam"/>
</dbReference>
<evidence type="ECO:0000256" key="10">
    <source>
        <dbReference type="ARBA" id="ARBA00023098"/>
    </source>
</evidence>
<reference evidence="14 15" key="1">
    <citation type="submission" date="2019-09" db="EMBL/GenBank/DDBJ databases">
        <title>Pimelobacter sp. isolated from Paulinella.</title>
        <authorList>
            <person name="Jeong S.E."/>
        </authorList>
    </citation>
    <scope>NUCLEOTIDE SEQUENCE [LARGE SCALE GENOMIC DNA]</scope>
    <source>
        <strain evidence="14 15">Pch-N</strain>
    </source>
</reference>
<comment type="caution">
    <text evidence="14">The sequence shown here is derived from an EMBL/GenBank/DDBJ whole genome shotgun (WGS) entry which is preliminary data.</text>
</comment>
<feature type="domain" description="Ketoreductase" evidence="13">
    <location>
        <begin position="6"/>
        <end position="185"/>
    </location>
</feature>
<dbReference type="GO" id="GO:0030148">
    <property type="term" value="P:sphingolipid biosynthetic process"/>
    <property type="evidence" value="ECO:0007669"/>
    <property type="project" value="InterPro"/>
</dbReference>
<dbReference type="EMBL" id="WBVM01000002">
    <property type="protein sequence ID" value="KAB2809003.1"/>
    <property type="molecule type" value="Genomic_DNA"/>
</dbReference>
<keyword evidence="5" id="KW-0547">Nucleotide-binding</keyword>
<dbReference type="SUPFAM" id="SSF51735">
    <property type="entry name" value="NAD(P)-binding Rossmann-fold domains"/>
    <property type="match status" value="1"/>
</dbReference>
<keyword evidence="6" id="KW-0256">Endoplasmic reticulum</keyword>
<evidence type="ECO:0000313" key="15">
    <source>
        <dbReference type="Proteomes" id="UP000449906"/>
    </source>
</evidence>
<evidence type="ECO:0000256" key="5">
    <source>
        <dbReference type="ARBA" id="ARBA00022741"/>
    </source>
</evidence>
<evidence type="ECO:0000313" key="14">
    <source>
        <dbReference type="EMBL" id="KAB2809003.1"/>
    </source>
</evidence>
<dbReference type="GO" id="GO:0000166">
    <property type="term" value="F:nucleotide binding"/>
    <property type="evidence" value="ECO:0007669"/>
    <property type="project" value="UniProtKB-KW"/>
</dbReference>
<accession>A0A7J5DUK5</accession>
<comment type="subcellular location">
    <subcellularLocation>
        <location evidence="1">Endoplasmic reticulum</location>
    </subcellularLocation>
</comment>
<keyword evidence="10" id="KW-0443">Lipid metabolism</keyword>
<evidence type="ECO:0000256" key="9">
    <source>
        <dbReference type="ARBA" id="ARBA00023002"/>
    </source>
</evidence>
<comment type="similarity">
    <text evidence="4 12">Belongs to the short-chain dehydrogenases/reductases (SDR) family.</text>
</comment>
<dbReference type="InterPro" id="IPR057326">
    <property type="entry name" value="KR_dom"/>
</dbReference>
<evidence type="ECO:0000256" key="7">
    <source>
        <dbReference type="ARBA" id="ARBA00022857"/>
    </source>
</evidence>
<evidence type="ECO:0000256" key="12">
    <source>
        <dbReference type="RuleBase" id="RU000363"/>
    </source>
</evidence>
<evidence type="ECO:0000256" key="11">
    <source>
        <dbReference type="ARBA" id="ARBA00026112"/>
    </source>
</evidence>
<dbReference type="CDD" id="cd08939">
    <property type="entry name" value="KDSR-like_SDR_c"/>
    <property type="match status" value="1"/>
</dbReference>
<evidence type="ECO:0000256" key="3">
    <source>
        <dbReference type="ARBA" id="ARBA00004991"/>
    </source>
</evidence>
<dbReference type="Pfam" id="PF00106">
    <property type="entry name" value="adh_short"/>
    <property type="match status" value="1"/>
</dbReference>
<dbReference type="EC" id="1.1.1.102" evidence="11"/>
<dbReference type="GO" id="GO:0047560">
    <property type="term" value="F:3-dehydrosphinganine reductase activity"/>
    <property type="evidence" value="ECO:0007669"/>
    <property type="project" value="UniProtKB-EC"/>
</dbReference>
<dbReference type="GO" id="GO:0006666">
    <property type="term" value="P:3-keto-sphinganine metabolic process"/>
    <property type="evidence" value="ECO:0007669"/>
    <property type="project" value="InterPro"/>
</dbReference>
<keyword evidence="9" id="KW-0560">Oxidoreductase</keyword>
<evidence type="ECO:0000256" key="1">
    <source>
        <dbReference type="ARBA" id="ARBA00004240"/>
    </source>
</evidence>
<dbReference type="Proteomes" id="UP000449906">
    <property type="component" value="Unassembled WGS sequence"/>
</dbReference>
<dbReference type="PROSITE" id="PS00061">
    <property type="entry name" value="ADH_SHORT"/>
    <property type="match status" value="1"/>
</dbReference>
<gene>
    <name evidence="14" type="ORF">F9L07_18220</name>
</gene>
<dbReference type="InterPro" id="IPR020904">
    <property type="entry name" value="Sc_DH/Rdtase_CS"/>
</dbReference>
<dbReference type="PANTHER" id="PTHR43550">
    <property type="entry name" value="3-KETODIHYDROSPHINGOSINE REDUCTASE"/>
    <property type="match status" value="1"/>
</dbReference>
<dbReference type="Gene3D" id="3.40.50.720">
    <property type="entry name" value="NAD(P)-binding Rossmann-like Domain"/>
    <property type="match status" value="1"/>
</dbReference>
<sequence length="260" mass="27162">MGVKPRIAFVFGGSEGIGLAVAERLDAAGTRVVVLSRSEEKLAAARTRLGPEARSHAVDVTSADAVTAAVDTLVAEVGVPDLVVTTAGYARPGYLDELPADDIAGMVATNLLGTVHVCRAVLPHLRSAGTGTIVTTSSMAGLAGVFGYTVYSATKFGVIGLSEALRREVRPYGITVKVLCPPNTLTPGFAEENRHKPAEVLAAEESVATLTPEQVADTLVRALGRRRGFLVVPGRDSRLAAVAIRHLPAVVDRALRRPTP</sequence>
<dbReference type="SMART" id="SM00822">
    <property type="entry name" value="PKS_KR"/>
    <property type="match status" value="1"/>
</dbReference>
<dbReference type="PANTHER" id="PTHR43550:SF3">
    <property type="entry name" value="3-KETODIHYDROSPHINGOSINE REDUCTASE"/>
    <property type="match status" value="1"/>
</dbReference>
<protein>
    <recommendedName>
        <fullName evidence="11">3-dehydrosphinganine reductase</fullName>
        <ecNumber evidence="11">1.1.1.102</ecNumber>
    </recommendedName>
</protein>
<evidence type="ECO:0000256" key="6">
    <source>
        <dbReference type="ARBA" id="ARBA00022824"/>
    </source>
</evidence>
<evidence type="ECO:0000256" key="4">
    <source>
        <dbReference type="ARBA" id="ARBA00006484"/>
    </source>
</evidence>
<evidence type="ECO:0000256" key="8">
    <source>
        <dbReference type="ARBA" id="ARBA00022919"/>
    </source>
</evidence>
<name>A0A7J5DUK5_NOCSI</name>
<dbReference type="GO" id="GO:0016020">
    <property type="term" value="C:membrane"/>
    <property type="evidence" value="ECO:0007669"/>
    <property type="project" value="GOC"/>
</dbReference>
<evidence type="ECO:0000259" key="13">
    <source>
        <dbReference type="SMART" id="SM00822"/>
    </source>
</evidence>
<dbReference type="InterPro" id="IPR045022">
    <property type="entry name" value="KDSR-like"/>
</dbReference>
<keyword evidence="8" id="KW-0746">Sphingolipid metabolism</keyword>
<keyword evidence="7" id="KW-0521">NADP</keyword>
<dbReference type="PRINTS" id="PR00080">
    <property type="entry name" value="SDRFAMILY"/>
</dbReference>
<dbReference type="AlphaFoldDB" id="A0A7J5DUK5"/>